<sequence length="251" mass="29325">MTEAKLIPISKWTKYCILQTQLNLRPYLPETHPFSPSSLMRMLQEHSRVVVKTELGEGGSEVLFIHRRKRGFTLREQAKRAHVRNFRELIDRLPVFVRREPCIVQRYVTLQKMYGRPTDIRMIIQKNERNFFEVTGTFVKVAKPHMLITNVKQGGTIDTLSQYLTHCYPQTEEKVQLIQRELYLVSQRIGDILGTKYKNVLYGIDFGLSQNGHPYILEINTKPSLSILSEIDIAMHKRALELRKFHQSADT</sequence>
<proteinExistence type="predicted"/>
<organism evidence="1 2">
    <name type="scientific">Sulfoacidibacillus thermotolerans</name>
    <name type="common">Acidibacillus sulfuroxidans</name>
    <dbReference type="NCBI Taxonomy" id="1765684"/>
    <lineage>
        <taxon>Bacteria</taxon>
        <taxon>Bacillati</taxon>
        <taxon>Bacillota</taxon>
        <taxon>Bacilli</taxon>
        <taxon>Bacillales</taxon>
        <taxon>Alicyclobacillaceae</taxon>
        <taxon>Sulfoacidibacillus</taxon>
    </lineage>
</organism>
<dbReference type="RefSeq" id="WP_109431026.1">
    <property type="nucleotide sequence ID" value="NZ_MPDK01000017.1"/>
</dbReference>
<dbReference type="Proteomes" id="UP000245380">
    <property type="component" value="Unassembled WGS sequence"/>
</dbReference>
<dbReference type="OrthoDB" id="7869153at2"/>
<evidence type="ECO:0000313" key="2">
    <source>
        <dbReference type="Proteomes" id="UP000245380"/>
    </source>
</evidence>
<protein>
    <recommendedName>
        <fullName evidence="3">ATP-grasp domain-containing protein</fullName>
    </recommendedName>
</protein>
<dbReference type="EMBL" id="MPDK01000017">
    <property type="protein sequence ID" value="PWI57166.1"/>
    <property type="molecule type" value="Genomic_DNA"/>
</dbReference>
<gene>
    <name evidence="1" type="ORF">BM613_09850</name>
</gene>
<comment type="caution">
    <text evidence="1">The sequence shown here is derived from an EMBL/GenBank/DDBJ whole genome shotgun (WGS) entry which is preliminary data.</text>
</comment>
<keyword evidence="2" id="KW-1185">Reference proteome</keyword>
<reference evidence="1 2" key="1">
    <citation type="submission" date="2016-11" db="EMBL/GenBank/DDBJ databases">
        <title>Comparative genomics of Acidibacillus ferroxidans species.</title>
        <authorList>
            <person name="Oliveira G."/>
            <person name="Nunes G."/>
            <person name="Oliveira R."/>
            <person name="Araujo F."/>
            <person name="Salim A."/>
            <person name="Scholte L."/>
            <person name="Morais D."/>
            <person name="Nancucheo I."/>
            <person name="Johnson D.B."/>
            <person name="Grail B."/>
            <person name="Bittencourt J."/>
            <person name="Valadares R."/>
        </authorList>
    </citation>
    <scope>NUCLEOTIDE SEQUENCE [LARGE SCALE GENOMIC DNA]</scope>
    <source>
        <strain evidence="1 2">Y002</strain>
    </source>
</reference>
<evidence type="ECO:0008006" key="3">
    <source>
        <dbReference type="Google" id="ProtNLM"/>
    </source>
</evidence>
<dbReference type="SUPFAM" id="SSF56059">
    <property type="entry name" value="Glutathione synthetase ATP-binding domain-like"/>
    <property type="match status" value="1"/>
</dbReference>
<dbReference type="Gene3D" id="3.30.470.20">
    <property type="entry name" value="ATP-grasp fold, B domain"/>
    <property type="match status" value="1"/>
</dbReference>
<dbReference type="InterPro" id="IPR026838">
    <property type="entry name" value="YheC/D"/>
</dbReference>
<dbReference type="AlphaFoldDB" id="A0A2U3D7A9"/>
<name>A0A2U3D7A9_SULT2</name>
<dbReference type="Pfam" id="PF14398">
    <property type="entry name" value="ATPgrasp_YheCD"/>
    <property type="match status" value="1"/>
</dbReference>
<accession>A0A2U3D7A9</accession>
<evidence type="ECO:0000313" key="1">
    <source>
        <dbReference type="EMBL" id="PWI57166.1"/>
    </source>
</evidence>